<protein>
    <submittedName>
        <fullName evidence="1">Uncharacterized protein</fullName>
    </submittedName>
</protein>
<evidence type="ECO:0000313" key="1">
    <source>
        <dbReference type="EMBL" id="BBZ40630.1"/>
    </source>
</evidence>
<name>A0A1X1TB62_9MYCO</name>
<dbReference type="AlphaFoldDB" id="A0A1X1TB62"/>
<proteinExistence type="predicted"/>
<gene>
    <name evidence="1" type="ORF">MCNS_36930</name>
</gene>
<dbReference type="OrthoDB" id="4728200at2"/>
<organism evidence="1 2">
    <name type="scientific">Mycobacterium conspicuum</name>
    <dbReference type="NCBI Taxonomy" id="44010"/>
    <lineage>
        <taxon>Bacteria</taxon>
        <taxon>Bacillati</taxon>
        <taxon>Actinomycetota</taxon>
        <taxon>Actinomycetes</taxon>
        <taxon>Mycobacteriales</taxon>
        <taxon>Mycobacteriaceae</taxon>
        <taxon>Mycobacterium</taxon>
    </lineage>
</organism>
<sequence>MTTTSPGPGWWLASDDKWYPQRWENTFIYHTNESLKDLIEEVTALAKSYGEQGWEIVSSSVQRTQVSHHFKGYDKDGELYFEWSIVCSLKRPLRPA</sequence>
<dbReference type="RefSeq" id="WP_085233086.1">
    <property type="nucleotide sequence ID" value="NZ_AP022613.1"/>
</dbReference>
<evidence type="ECO:0000313" key="2">
    <source>
        <dbReference type="Proteomes" id="UP000467385"/>
    </source>
</evidence>
<dbReference type="Proteomes" id="UP000467385">
    <property type="component" value="Chromosome"/>
</dbReference>
<accession>A0A1X1TB62</accession>
<dbReference type="EMBL" id="AP022613">
    <property type="protein sequence ID" value="BBZ40630.1"/>
    <property type="molecule type" value="Genomic_DNA"/>
</dbReference>
<reference evidence="1 2" key="1">
    <citation type="journal article" date="2019" name="Emerg. Microbes Infect.">
        <title>Comprehensive subspecies identification of 175 nontuberculous mycobacteria species based on 7547 genomic profiles.</title>
        <authorList>
            <person name="Matsumoto Y."/>
            <person name="Kinjo T."/>
            <person name="Motooka D."/>
            <person name="Nabeya D."/>
            <person name="Jung N."/>
            <person name="Uechi K."/>
            <person name="Horii T."/>
            <person name="Iida T."/>
            <person name="Fujita J."/>
            <person name="Nakamura S."/>
        </authorList>
    </citation>
    <scope>NUCLEOTIDE SEQUENCE [LARGE SCALE GENOMIC DNA]</scope>
    <source>
        <strain evidence="1 2">JCM 14738</strain>
    </source>
</reference>
<keyword evidence="2" id="KW-1185">Reference proteome</keyword>